<name>A0A074ZRI6_OPIVI</name>
<dbReference type="RefSeq" id="XP_009166164.1">
    <property type="nucleotide sequence ID" value="XM_009167900.1"/>
</dbReference>
<dbReference type="OrthoDB" id="6229751at2759"/>
<sequence length="227" mass="25979">MYTFVQSLHFILYTQFLFLSTGRRSFKCTNTERKFFLLWKATLMLALVSTPSSGWRKQRGGQPLTWRRSMKEITKRLGVVGATHLQGWGPRGPHCAWLETLQDMAANGCQWRSCCQFLSRLPELSSKSLLYGSEATVLNTDNIKLTETQGLCLPDEPQEGRNRSYAVEEFSATSRVVAACYVLKYGSATLYRSLGFLLRPLCYIKRHGSSTQPFMETKENHYNCIYI</sequence>
<dbReference type="Proteomes" id="UP000054324">
    <property type="component" value="Unassembled WGS sequence"/>
</dbReference>
<evidence type="ECO:0000313" key="1">
    <source>
        <dbReference type="EMBL" id="KER30038.1"/>
    </source>
</evidence>
<dbReference type="EMBL" id="KL596667">
    <property type="protein sequence ID" value="KER30038.1"/>
    <property type="molecule type" value="Genomic_DNA"/>
</dbReference>
<keyword evidence="2" id="KW-1185">Reference proteome</keyword>
<reference evidence="1 2" key="1">
    <citation type="submission" date="2013-11" db="EMBL/GenBank/DDBJ databases">
        <title>Opisthorchis viverrini - life in the bile duct.</title>
        <authorList>
            <person name="Young N.D."/>
            <person name="Nagarajan N."/>
            <person name="Lin S.J."/>
            <person name="Korhonen P.K."/>
            <person name="Jex A.R."/>
            <person name="Hall R.S."/>
            <person name="Safavi-Hemami H."/>
            <person name="Kaewkong W."/>
            <person name="Bertrand D."/>
            <person name="Gao S."/>
            <person name="Seet Q."/>
            <person name="Wongkham S."/>
            <person name="Teh B.T."/>
            <person name="Wongkham C."/>
            <person name="Intapan P.M."/>
            <person name="Maleewong W."/>
            <person name="Yang X."/>
            <person name="Hu M."/>
            <person name="Wang Z."/>
            <person name="Hofmann A."/>
            <person name="Sternberg P.W."/>
            <person name="Tan P."/>
            <person name="Wang J."/>
            <person name="Gasser R.B."/>
        </authorList>
    </citation>
    <scope>NUCLEOTIDE SEQUENCE [LARGE SCALE GENOMIC DNA]</scope>
</reference>
<gene>
    <name evidence="1" type="ORF">T265_03416</name>
</gene>
<evidence type="ECO:0000313" key="2">
    <source>
        <dbReference type="Proteomes" id="UP000054324"/>
    </source>
</evidence>
<dbReference type="GeneID" id="20317603"/>
<dbReference type="CTD" id="20317603"/>
<dbReference type="KEGG" id="ovi:T265_03416"/>
<dbReference type="AlphaFoldDB" id="A0A074ZRI6"/>
<organism evidence="1 2">
    <name type="scientific">Opisthorchis viverrini</name>
    <name type="common">Southeast Asian liver fluke</name>
    <dbReference type="NCBI Taxonomy" id="6198"/>
    <lineage>
        <taxon>Eukaryota</taxon>
        <taxon>Metazoa</taxon>
        <taxon>Spiralia</taxon>
        <taxon>Lophotrochozoa</taxon>
        <taxon>Platyhelminthes</taxon>
        <taxon>Trematoda</taxon>
        <taxon>Digenea</taxon>
        <taxon>Opisthorchiida</taxon>
        <taxon>Opisthorchiata</taxon>
        <taxon>Opisthorchiidae</taxon>
        <taxon>Opisthorchis</taxon>
    </lineage>
</organism>
<protein>
    <submittedName>
        <fullName evidence="1">Uncharacterized protein</fullName>
    </submittedName>
</protein>
<accession>A0A074ZRI6</accession>
<proteinExistence type="predicted"/>